<feature type="transmembrane region" description="Helical" evidence="2">
    <location>
        <begin position="90"/>
        <end position="110"/>
    </location>
</feature>
<accession>A0ABY8U1M4</accession>
<feature type="transmembrane region" description="Helical" evidence="2">
    <location>
        <begin position="204"/>
        <end position="224"/>
    </location>
</feature>
<evidence type="ECO:0000256" key="2">
    <source>
        <dbReference type="SAM" id="Phobius"/>
    </source>
</evidence>
<feature type="compositionally biased region" description="Low complexity" evidence="1">
    <location>
        <begin position="461"/>
        <end position="471"/>
    </location>
</feature>
<feature type="transmembrane region" description="Helical" evidence="2">
    <location>
        <begin position="117"/>
        <end position="138"/>
    </location>
</feature>
<keyword evidence="2" id="KW-0812">Transmembrane</keyword>
<feature type="transmembrane region" description="Helical" evidence="2">
    <location>
        <begin position="144"/>
        <end position="168"/>
    </location>
</feature>
<keyword evidence="4" id="KW-1185">Reference proteome</keyword>
<name>A0ABY8U1M4_TETOB</name>
<reference evidence="3 4" key="1">
    <citation type="submission" date="2023-05" db="EMBL/GenBank/DDBJ databases">
        <title>A 100% complete, gapless, phased diploid assembly of the Scenedesmus obliquus UTEX 3031 genome.</title>
        <authorList>
            <person name="Biondi T.C."/>
            <person name="Hanschen E.R."/>
            <person name="Kwon T."/>
            <person name="Eng W."/>
            <person name="Kruse C.P.S."/>
            <person name="Koehler S.I."/>
            <person name="Kunde Y."/>
            <person name="Gleasner C.D."/>
            <person name="You Mak K.T."/>
            <person name="Polle J."/>
            <person name="Hovde B.T."/>
            <person name="Starkenburg S.R."/>
        </authorList>
    </citation>
    <scope>NUCLEOTIDE SEQUENCE [LARGE SCALE GENOMIC DNA]</scope>
    <source>
        <strain evidence="3 4">DOE0152z</strain>
    </source>
</reference>
<dbReference type="Proteomes" id="UP001244341">
    <property type="component" value="Chromosome 6b"/>
</dbReference>
<evidence type="ECO:0000313" key="3">
    <source>
        <dbReference type="EMBL" id="WIA15147.1"/>
    </source>
</evidence>
<protein>
    <submittedName>
        <fullName evidence="3">Uncharacterized protein</fullName>
    </submittedName>
</protein>
<feature type="transmembrane region" description="Helical" evidence="2">
    <location>
        <begin position="236"/>
        <end position="259"/>
    </location>
</feature>
<organism evidence="3 4">
    <name type="scientific">Tetradesmus obliquus</name>
    <name type="common">Green alga</name>
    <name type="synonym">Acutodesmus obliquus</name>
    <dbReference type="NCBI Taxonomy" id="3088"/>
    <lineage>
        <taxon>Eukaryota</taxon>
        <taxon>Viridiplantae</taxon>
        <taxon>Chlorophyta</taxon>
        <taxon>core chlorophytes</taxon>
        <taxon>Chlorophyceae</taxon>
        <taxon>CS clade</taxon>
        <taxon>Sphaeropleales</taxon>
        <taxon>Scenedesmaceae</taxon>
        <taxon>Tetradesmus</taxon>
    </lineage>
</organism>
<evidence type="ECO:0000313" key="4">
    <source>
        <dbReference type="Proteomes" id="UP001244341"/>
    </source>
</evidence>
<evidence type="ECO:0000256" key="1">
    <source>
        <dbReference type="SAM" id="MobiDB-lite"/>
    </source>
</evidence>
<proteinExistence type="predicted"/>
<dbReference type="EMBL" id="CP126213">
    <property type="protein sequence ID" value="WIA15147.1"/>
    <property type="molecule type" value="Genomic_DNA"/>
</dbReference>
<keyword evidence="2" id="KW-1133">Transmembrane helix</keyword>
<gene>
    <name evidence="3" type="ORF">OEZ85_001834</name>
</gene>
<keyword evidence="2" id="KW-0472">Membrane</keyword>
<feature type="transmembrane region" description="Helical" evidence="2">
    <location>
        <begin position="49"/>
        <end position="70"/>
    </location>
</feature>
<sequence length="484" mass="53290">MFEDVSMKGPELQLVRASTYATLFASSASPRHTLTPWQFWQSLPVASKLLVVVVAAEACLWLGFISGNGASIATACSTYASQCWAERWQAMATTLAAQLCLAYLTLDAIYKENGLQLLTSISFTVLSGLLWLIFVAVLEPLSLAWRLGLAGCFIAAALLNSWLAFITYQQFGWRVHSKLACDYRRKHAVEKQQLYFLVSRFKTLLRFSWHALLVNTALPLFWAFSPQFMWPERLAVRVLLLAVPMTALVALLAAAWLSLRAVMRQFRLPFVQELLAEAADGSLDSAAHQDAPEQLQPLLDGSRRWRFFQLSADLTTLRWAWNKYILLYYVDSITADADRLTLTLHVVLDPDLTLAFDDPKTYDQWESGLQLLLHMLTGAAPGCRFLSAGKSSGKGLPCIAGSSFTSLDSYTCGNGHANFSGTQLFAPQAAAAPGQVSQHSLVMTALNVQYGLQHGLVGSGQGSSSAAGQSVRRMSRNSFLRASR</sequence>
<feature type="region of interest" description="Disordered" evidence="1">
    <location>
        <begin position="461"/>
        <end position="484"/>
    </location>
</feature>